<proteinExistence type="predicted"/>
<name>A0ABV3DGR7_9ACTN</name>
<dbReference type="Proteomes" id="UP001551482">
    <property type="component" value="Unassembled WGS sequence"/>
</dbReference>
<sequence length="265" mass="28727">MAQFSAIVCLPPQARSNVDVALESALAPYRIAEGPEETWMLDDWWIRESDHSGLPVLAGHDSDPRLVHRTTRWDGSPLPPPLPGRCGGGPRELIDFATPLAEAERNAEASWSILAELAAAHPPAEPLSAFEARSLADPDGYPYARCLADYQAQPFVRAHAELQGRFAVPFSQSADPFIWVEDPVLQLAGGQAAYLSKSTVHIIVTEALLTLDGRWLDQDGGSGYAEAPPPPDPKLSWRDLYAIEATDYLLGVPGDTLLISIGCHC</sequence>
<keyword evidence="2" id="KW-1185">Reference proteome</keyword>
<accession>A0ABV3DGR7</accession>
<evidence type="ECO:0000313" key="2">
    <source>
        <dbReference type="Proteomes" id="UP001551482"/>
    </source>
</evidence>
<gene>
    <name evidence="1" type="ORF">AB0C36_15715</name>
</gene>
<comment type="caution">
    <text evidence="1">The sequence shown here is derived from an EMBL/GenBank/DDBJ whole genome shotgun (WGS) entry which is preliminary data.</text>
</comment>
<protein>
    <submittedName>
        <fullName evidence="1">Uncharacterized protein</fullName>
    </submittedName>
</protein>
<reference evidence="1 2" key="1">
    <citation type="submission" date="2024-06" db="EMBL/GenBank/DDBJ databases">
        <title>The Natural Products Discovery Center: Release of the First 8490 Sequenced Strains for Exploring Actinobacteria Biosynthetic Diversity.</title>
        <authorList>
            <person name="Kalkreuter E."/>
            <person name="Kautsar S.A."/>
            <person name="Yang D."/>
            <person name="Bader C.D."/>
            <person name="Teijaro C.N."/>
            <person name="Fluegel L."/>
            <person name="Davis C.M."/>
            <person name="Simpson J.R."/>
            <person name="Lauterbach L."/>
            <person name="Steele A.D."/>
            <person name="Gui C."/>
            <person name="Meng S."/>
            <person name="Li G."/>
            <person name="Viehrig K."/>
            <person name="Ye F."/>
            <person name="Su P."/>
            <person name="Kiefer A.F."/>
            <person name="Nichols A."/>
            <person name="Cepeda A.J."/>
            <person name="Yan W."/>
            <person name="Fan B."/>
            <person name="Jiang Y."/>
            <person name="Adhikari A."/>
            <person name="Zheng C.-J."/>
            <person name="Schuster L."/>
            <person name="Cowan T.M."/>
            <person name="Smanski M.J."/>
            <person name="Chevrette M.G."/>
            <person name="De Carvalho L.P.S."/>
            <person name="Shen B."/>
        </authorList>
    </citation>
    <scope>NUCLEOTIDE SEQUENCE [LARGE SCALE GENOMIC DNA]</scope>
    <source>
        <strain evidence="1 2">NPDC048946</strain>
    </source>
</reference>
<dbReference type="RefSeq" id="WP_358354069.1">
    <property type="nucleotide sequence ID" value="NZ_JBEZFP010000034.1"/>
</dbReference>
<evidence type="ECO:0000313" key="1">
    <source>
        <dbReference type="EMBL" id="MEU8134953.1"/>
    </source>
</evidence>
<organism evidence="1 2">
    <name type="scientific">Streptodolium elevatio</name>
    <dbReference type="NCBI Taxonomy" id="3157996"/>
    <lineage>
        <taxon>Bacteria</taxon>
        <taxon>Bacillati</taxon>
        <taxon>Actinomycetota</taxon>
        <taxon>Actinomycetes</taxon>
        <taxon>Kitasatosporales</taxon>
        <taxon>Streptomycetaceae</taxon>
        <taxon>Streptodolium</taxon>
    </lineage>
</organism>
<dbReference type="EMBL" id="JBEZFP010000034">
    <property type="protein sequence ID" value="MEU8134953.1"/>
    <property type="molecule type" value="Genomic_DNA"/>
</dbReference>